<gene>
    <name evidence="11" type="ORF">N789_00505</name>
</gene>
<dbReference type="FunFam" id="3.40.50.300:FF:000356">
    <property type="entry name" value="DNA repair protein RecN"/>
    <property type="match status" value="1"/>
</dbReference>
<dbReference type="CDD" id="cd03241">
    <property type="entry name" value="ABC_RecN"/>
    <property type="match status" value="2"/>
</dbReference>
<evidence type="ECO:0000256" key="2">
    <source>
        <dbReference type="ARBA" id="ARBA00009441"/>
    </source>
</evidence>
<dbReference type="InterPro" id="IPR004604">
    <property type="entry name" value="DNA_recomb/repair_RecN"/>
</dbReference>
<dbReference type="GO" id="GO:0043590">
    <property type="term" value="C:bacterial nucleoid"/>
    <property type="evidence" value="ECO:0007669"/>
    <property type="project" value="TreeGrafter"/>
</dbReference>
<evidence type="ECO:0000259" key="10">
    <source>
        <dbReference type="Pfam" id="PF02463"/>
    </source>
</evidence>
<dbReference type="AlphaFoldDB" id="A0A091BJL4"/>
<dbReference type="RefSeq" id="WP_022968691.1">
    <property type="nucleotide sequence ID" value="NZ_ATVD01000002.1"/>
</dbReference>
<sequence>MLNHLTLKDFAVVSASELAFGQGLTAVSGETGAGKSLIVDALLWLTGTRADAGIVRHGAERAELAAEFGLHDAPDAAAWLRDNDLDDADGCQLRRVIRADGGSRAWINGRPATLAQLSELGGLLVEIHGQHEHQALLERGHQLGLLDAFGQHEPRLAEVRTLAQAWAELDREITEISRAGDVADRIGYLEHQLGELGKENLEVSDIDEMLGAHRRQSHAASLLSGYDLALTRLAGDDGLSVTRGLRQVAGELARHVDAEPRLAEIVSLFESAEIQLAEAASSLERLRDDLDLDPQHLQQLESRMARLHDLARKHRVPLNELAHRRDAITAELDALRHASERSDSLFAEREAAGQRWQAAAEKLSAARIATAKRIGKAVSALMGELGMAGGVFAVELTPQDSPKPHVLGAERCEFLVSANPGQPPRALRKVASGGELARISLAIEVAALGLDSVPTMIFDEVDTGIGGAVAEVVGQKLRTLGKTRQVLCVTHLPQVAAQGHHHFQVNKAVNGSATYSAVSVLDDKARIEELARMLGGVEITKETRANAKQMLGKAQSA</sequence>
<comment type="caution">
    <text evidence="11">The sequence shown here is derived from an EMBL/GenBank/DDBJ whole genome shotgun (WGS) entry which is preliminary data.</text>
</comment>
<dbReference type="OrthoDB" id="9806954at2"/>
<evidence type="ECO:0000256" key="1">
    <source>
        <dbReference type="ARBA" id="ARBA00003618"/>
    </source>
</evidence>
<reference evidence="11 12" key="1">
    <citation type="submission" date="2013-09" db="EMBL/GenBank/DDBJ databases">
        <title>Genome sequencing of Arenimonas oryziterrae.</title>
        <authorList>
            <person name="Chen F."/>
            <person name="Wang G."/>
        </authorList>
    </citation>
    <scope>NUCLEOTIDE SEQUENCE [LARGE SCALE GENOMIC DNA]</scope>
    <source>
        <strain evidence="11 12">YC6267</strain>
    </source>
</reference>
<evidence type="ECO:0000256" key="7">
    <source>
        <dbReference type="ARBA" id="ARBA00023204"/>
    </source>
</evidence>
<proteinExistence type="inferred from homology"/>
<comment type="similarity">
    <text evidence="2 9">Belongs to the RecN family.</text>
</comment>
<name>A0A091BJL4_9GAMM</name>
<dbReference type="NCBIfam" id="NF008121">
    <property type="entry name" value="PRK10869.1"/>
    <property type="match status" value="1"/>
</dbReference>
<dbReference type="PIRSF" id="PIRSF003128">
    <property type="entry name" value="RecN"/>
    <property type="match status" value="1"/>
</dbReference>
<dbReference type="Gene3D" id="3.40.50.300">
    <property type="entry name" value="P-loop containing nucleotide triphosphate hydrolases"/>
    <property type="match status" value="2"/>
</dbReference>
<feature type="domain" description="RecF/RecN/SMC N-terminal" evidence="10">
    <location>
        <begin position="2"/>
        <end position="511"/>
    </location>
</feature>
<dbReference type="Pfam" id="PF02463">
    <property type="entry name" value="SMC_N"/>
    <property type="match status" value="1"/>
</dbReference>
<dbReference type="InterPro" id="IPR003395">
    <property type="entry name" value="RecF/RecN/SMC_N"/>
</dbReference>
<keyword evidence="5 9" id="KW-0227">DNA damage</keyword>
<organism evidence="11 12">
    <name type="scientific">Arenimonas oryziterrae DSM 21050 = YC6267</name>
    <dbReference type="NCBI Taxonomy" id="1121015"/>
    <lineage>
        <taxon>Bacteria</taxon>
        <taxon>Pseudomonadati</taxon>
        <taxon>Pseudomonadota</taxon>
        <taxon>Gammaproteobacteria</taxon>
        <taxon>Lysobacterales</taxon>
        <taxon>Lysobacteraceae</taxon>
        <taxon>Arenimonas</taxon>
    </lineage>
</organism>
<evidence type="ECO:0000313" key="11">
    <source>
        <dbReference type="EMBL" id="KFN44520.1"/>
    </source>
</evidence>
<dbReference type="GO" id="GO:0009432">
    <property type="term" value="P:SOS response"/>
    <property type="evidence" value="ECO:0007669"/>
    <property type="project" value="UniProtKB-ARBA"/>
</dbReference>
<dbReference type="Proteomes" id="UP000029385">
    <property type="component" value="Unassembled WGS sequence"/>
</dbReference>
<dbReference type="EMBL" id="AVCI01000001">
    <property type="protein sequence ID" value="KFN44520.1"/>
    <property type="molecule type" value="Genomic_DNA"/>
</dbReference>
<evidence type="ECO:0000256" key="6">
    <source>
        <dbReference type="ARBA" id="ARBA00022840"/>
    </source>
</evidence>
<keyword evidence="12" id="KW-1185">Reference proteome</keyword>
<dbReference type="SUPFAM" id="SSF52540">
    <property type="entry name" value="P-loop containing nucleoside triphosphate hydrolases"/>
    <property type="match status" value="1"/>
</dbReference>
<keyword evidence="6" id="KW-0067">ATP-binding</keyword>
<dbReference type="GO" id="GO:0005524">
    <property type="term" value="F:ATP binding"/>
    <property type="evidence" value="ECO:0007669"/>
    <property type="project" value="UniProtKB-KW"/>
</dbReference>
<keyword evidence="4" id="KW-0547">Nucleotide-binding</keyword>
<evidence type="ECO:0000256" key="4">
    <source>
        <dbReference type="ARBA" id="ARBA00022741"/>
    </source>
</evidence>
<dbReference type="STRING" id="1121015.GCA_000420545_01047"/>
<dbReference type="PANTHER" id="PTHR11059:SF0">
    <property type="entry name" value="DNA REPAIR PROTEIN RECN"/>
    <property type="match status" value="1"/>
</dbReference>
<comment type="function">
    <text evidence="1 9">May be involved in recombinational repair of damaged DNA.</text>
</comment>
<dbReference type="GO" id="GO:0006310">
    <property type="term" value="P:DNA recombination"/>
    <property type="evidence" value="ECO:0007669"/>
    <property type="project" value="InterPro"/>
</dbReference>
<evidence type="ECO:0000256" key="5">
    <source>
        <dbReference type="ARBA" id="ARBA00022763"/>
    </source>
</evidence>
<dbReference type="InterPro" id="IPR027417">
    <property type="entry name" value="P-loop_NTPase"/>
</dbReference>
<keyword evidence="7 9" id="KW-0234">DNA repair</keyword>
<dbReference type="GO" id="GO:0006281">
    <property type="term" value="P:DNA repair"/>
    <property type="evidence" value="ECO:0007669"/>
    <property type="project" value="UniProtKB-KW"/>
</dbReference>
<evidence type="ECO:0000313" key="12">
    <source>
        <dbReference type="Proteomes" id="UP000029385"/>
    </source>
</evidence>
<dbReference type="eggNOG" id="COG0497">
    <property type="taxonomic scope" value="Bacteria"/>
</dbReference>
<protein>
    <recommendedName>
        <fullName evidence="3 9">DNA repair protein RecN</fullName>
    </recommendedName>
    <alternativeName>
        <fullName evidence="8 9">Recombination protein N</fullName>
    </alternativeName>
</protein>
<evidence type="ECO:0000256" key="3">
    <source>
        <dbReference type="ARBA" id="ARBA00021315"/>
    </source>
</evidence>
<dbReference type="PANTHER" id="PTHR11059">
    <property type="entry name" value="DNA REPAIR PROTEIN RECN"/>
    <property type="match status" value="1"/>
</dbReference>
<dbReference type="NCBIfam" id="TIGR00634">
    <property type="entry name" value="recN"/>
    <property type="match status" value="1"/>
</dbReference>
<dbReference type="PATRIC" id="fig|1121015.4.peg.101"/>
<evidence type="ECO:0000256" key="8">
    <source>
        <dbReference type="ARBA" id="ARBA00033408"/>
    </source>
</evidence>
<dbReference type="FunFam" id="3.40.50.300:FF:000319">
    <property type="entry name" value="DNA repair protein RecN"/>
    <property type="match status" value="1"/>
</dbReference>
<accession>A0A091BJL4</accession>
<evidence type="ECO:0000256" key="9">
    <source>
        <dbReference type="PIRNR" id="PIRNR003128"/>
    </source>
</evidence>